<keyword evidence="2" id="KW-1185">Reference proteome</keyword>
<reference evidence="1 2" key="1">
    <citation type="submission" date="2024-10" db="EMBL/GenBank/DDBJ databases">
        <title>Updated reference genomes for cyclostephanoid diatoms.</title>
        <authorList>
            <person name="Roberts W.R."/>
            <person name="Alverson A.J."/>
        </authorList>
    </citation>
    <scope>NUCLEOTIDE SEQUENCE [LARGE SCALE GENOMIC DNA]</scope>
    <source>
        <strain evidence="1 2">AJA276-08</strain>
    </source>
</reference>
<organism evidence="1 2">
    <name type="scientific">Stephanodiscus triporus</name>
    <dbReference type="NCBI Taxonomy" id="2934178"/>
    <lineage>
        <taxon>Eukaryota</taxon>
        <taxon>Sar</taxon>
        <taxon>Stramenopiles</taxon>
        <taxon>Ochrophyta</taxon>
        <taxon>Bacillariophyta</taxon>
        <taxon>Coscinodiscophyceae</taxon>
        <taxon>Thalassiosirophycidae</taxon>
        <taxon>Stephanodiscales</taxon>
        <taxon>Stephanodiscaceae</taxon>
        <taxon>Stephanodiscus</taxon>
    </lineage>
</organism>
<gene>
    <name evidence="1" type="ORF">ACHAW5_004807</name>
</gene>
<proteinExistence type="predicted"/>
<comment type="caution">
    <text evidence="1">The sequence shown here is derived from an EMBL/GenBank/DDBJ whole genome shotgun (WGS) entry which is preliminary data.</text>
</comment>
<accession>A0ABD3MNT1</accession>
<dbReference type="Proteomes" id="UP001530315">
    <property type="component" value="Unassembled WGS sequence"/>
</dbReference>
<dbReference type="AlphaFoldDB" id="A0ABD3MNT1"/>
<evidence type="ECO:0000313" key="2">
    <source>
        <dbReference type="Proteomes" id="UP001530315"/>
    </source>
</evidence>
<dbReference type="EMBL" id="JALLAZ020001770">
    <property type="protein sequence ID" value="KAL3764543.1"/>
    <property type="molecule type" value="Genomic_DNA"/>
</dbReference>
<evidence type="ECO:0000313" key="1">
    <source>
        <dbReference type="EMBL" id="KAL3764543.1"/>
    </source>
</evidence>
<protein>
    <submittedName>
        <fullName evidence="1">Uncharacterized protein</fullName>
    </submittedName>
</protein>
<sequence>MTLIGHAPDVRGEVRRREGNIRSDHRFSFWGIRGPTADFVCDETNSPYLTGKWIAFKSFEKS</sequence>
<name>A0ABD3MNT1_9STRA</name>